<gene>
    <name evidence="3" type="ORF">SAMN04487948_112103</name>
</gene>
<name>A0A1H8UTC3_9EURY</name>
<dbReference type="AlphaFoldDB" id="A0A1H8UTC3"/>
<keyword evidence="4" id="KW-1185">Reference proteome</keyword>
<evidence type="ECO:0000256" key="1">
    <source>
        <dbReference type="SAM" id="MobiDB-lite"/>
    </source>
</evidence>
<accession>A0A1H8UTC3</accession>
<feature type="transmembrane region" description="Helical" evidence="2">
    <location>
        <begin position="39"/>
        <end position="67"/>
    </location>
</feature>
<proteinExistence type="predicted"/>
<keyword evidence="2" id="KW-0812">Transmembrane</keyword>
<evidence type="ECO:0000313" key="4">
    <source>
        <dbReference type="Proteomes" id="UP000199126"/>
    </source>
</evidence>
<evidence type="ECO:0000256" key="2">
    <source>
        <dbReference type="SAM" id="Phobius"/>
    </source>
</evidence>
<keyword evidence="2" id="KW-0472">Membrane</keyword>
<organism evidence="3 4">
    <name type="scientific">Halogranum amylolyticum</name>
    <dbReference type="NCBI Taxonomy" id="660520"/>
    <lineage>
        <taxon>Archaea</taxon>
        <taxon>Methanobacteriati</taxon>
        <taxon>Methanobacteriota</taxon>
        <taxon>Stenosarchaea group</taxon>
        <taxon>Halobacteria</taxon>
        <taxon>Halobacteriales</taxon>
        <taxon>Haloferacaceae</taxon>
    </lineage>
</organism>
<dbReference type="RefSeq" id="WP_089826506.1">
    <property type="nucleotide sequence ID" value="NZ_FODV01000012.1"/>
</dbReference>
<feature type="transmembrane region" description="Helical" evidence="2">
    <location>
        <begin position="73"/>
        <end position="95"/>
    </location>
</feature>
<feature type="region of interest" description="Disordered" evidence="1">
    <location>
        <begin position="1"/>
        <end position="20"/>
    </location>
</feature>
<dbReference type="EMBL" id="FODV01000012">
    <property type="protein sequence ID" value="SEP06386.1"/>
    <property type="molecule type" value="Genomic_DNA"/>
</dbReference>
<evidence type="ECO:0000313" key="3">
    <source>
        <dbReference type="EMBL" id="SEP06386.1"/>
    </source>
</evidence>
<sequence length="132" mass="13495">MSEDGATGLGGGGSSLDGREPTWTPQWLAAIRRRRRYRLVALVGATLVGVGLASVHWLGLFVAGALVGLVSETLSRAVVAGLTVGLLVLVAQLFVTPAMSASEFVTLAPASYVAIVAAVVAPVWGSLVRGVL</sequence>
<dbReference type="Proteomes" id="UP000199126">
    <property type="component" value="Unassembled WGS sequence"/>
</dbReference>
<feature type="transmembrane region" description="Helical" evidence="2">
    <location>
        <begin position="107"/>
        <end position="127"/>
    </location>
</feature>
<reference evidence="4" key="1">
    <citation type="submission" date="2016-10" db="EMBL/GenBank/DDBJ databases">
        <authorList>
            <person name="Varghese N."/>
            <person name="Submissions S."/>
        </authorList>
    </citation>
    <scope>NUCLEOTIDE SEQUENCE [LARGE SCALE GENOMIC DNA]</scope>
    <source>
        <strain evidence="4">CGMCC 1.10121</strain>
    </source>
</reference>
<keyword evidence="2" id="KW-1133">Transmembrane helix</keyword>
<protein>
    <submittedName>
        <fullName evidence="3">Uncharacterized protein</fullName>
    </submittedName>
</protein>